<dbReference type="PROSITE" id="PS50234">
    <property type="entry name" value="VWFA"/>
    <property type="match status" value="1"/>
</dbReference>
<gene>
    <name evidence="3" type="ORF">ACFQ2V_02845</name>
</gene>
<dbReference type="Gene3D" id="3.40.50.410">
    <property type="entry name" value="von Willebrand factor, type A domain"/>
    <property type="match status" value="1"/>
</dbReference>
<keyword evidence="1" id="KW-0812">Transmembrane</keyword>
<proteinExistence type="predicted"/>
<dbReference type="SUPFAM" id="SSF53850">
    <property type="entry name" value="Periplasmic binding protein-like II"/>
    <property type="match status" value="1"/>
</dbReference>
<accession>A0ABW3MRN6</accession>
<feature type="domain" description="VWFA" evidence="2">
    <location>
        <begin position="362"/>
        <end position="554"/>
    </location>
</feature>
<comment type="caution">
    <text evidence="3">The sequence shown here is derived from an EMBL/GenBank/DDBJ whole genome shotgun (WGS) entry which is preliminary data.</text>
</comment>
<dbReference type="Pfam" id="PF13531">
    <property type="entry name" value="SBP_bac_11"/>
    <property type="match status" value="1"/>
</dbReference>
<dbReference type="Proteomes" id="UP001597046">
    <property type="component" value="Unassembled WGS sequence"/>
</dbReference>
<sequence length="565" mass="59636">MGPYEKSLVESRANRKALEAKIAAARRRRVIAAVLGVVLLAGAGLGGYVWWKGRESTPLAALTAAPGKNCPDRTPVSLWVSEAAQPAVLALAKEYQADPQSPCVDYVVRGKAPIEAMIGLGQGQPDRPDGWIPDSPRWVERVNETAKLNAKPAGAFAKSPLVIAMDPKQAGTLDGQPKWLDLVASDSPIRMSDPRSTTAGMLTLASALPKLSAEQGRVVIPTLAKGAAPSIDDLFGVYNATPGKAAAFPVSEADLIDHNRLYPDHRMVSVTPSEGTPAFEFSLVNVATDPVRDQAVELLRAYLMTPKAAKIFAEYGIRSTAVPVTMPTPQGSVGEVKIGDSPDAAAVTAATDVWQSATTDFSILSVFDVSGSMKDKVGDTTRVAITQEAAGIALAALPKTTKLGLWVFSIGIGGGGVDYKELAPIGRLDDDSHRTQVATAAATLSKNVGGGTGLYDTIWAAYQKAKTQYDPERVNAVVILTDGRNEDPNGISLEQLKANLRAANDPDKPIAITTIGIGPDVDPNALSQISKMTFSDFYAAPSPADMTTVLARALFDHECKNGRCV</sequence>
<dbReference type="EMBL" id="JBHTKH010000001">
    <property type="protein sequence ID" value="MFD1053231.1"/>
    <property type="molecule type" value="Genomic_DNA"/>
</dbReference>
<evidence type="ECO:0000256" key="1">
    <source>
        <dbReference type="SAM" id="Phobius"/>
    </source>
</evidence>
<protein>
    <submittedName>
        <fullName evidence="3">Substrate-binding and VWA domain-containing protein</fullName>
    </submittedName>
</protein>
<reference evidence="4" key="1">
    <citation type="journal article" date="2019" name="Int. J. Syst. Evol. Microbiol.">
        <title>The Global Catalogue of Microorganisms (GCM) 10K type strain sequencing project: providing services to taxonomists for standard genome sequencing and annotation.</title>
        <authorList>
            <consortium name="The Broad Institute Genomics Platform"/>
            <consortium name="The Broad Institute Genome Sequencing Center for Infectious Disease"/>
            <person name="Wu L."/>
            <person name="Ma J."/>
        </authorList>
    </citation>
    <scope>NUCLEOTIDE SEQUENCE [LARGE SCALE GENOMIC DNA]</scope>
    <source>
        <strain evidence="4">CCUG 57508</strain>
    </source>
</reference>
<keyword evidence="1" id="KW-0472">Membrane</keyword>
<dbReference type="RefSeq" id="WP_386050548.1">
    <property type="nucleotide sequence ID" value="NZ_JBHTKH010000001.1"/>
</dbReference>
<dbReference type="Pfam" id="PF00092">
    <property type="entry name" value="VWA"/>
    <property type="match status" value="1"/>
</dbReference>
<evidence type="ECO:0000259" key="2">
    <source>
        <dbReference type="PROSITE" id="PS50234"/>
    </source>
</evidence>
<name>A0ABW3MRN6_9MICO</name>
<evidence type="ECO:0000313" key="4">
    <source>
        <dbReference type="Proteomes" id="UP001597046"/>
    </source>
</evidence>
<feature type="transmembrane region" description="Helical" evidence="1">
    <location>
        <begin position="30"/>
        <end position="51"/>
    </location>
</feature>
<dbReference type="InterPro" id="IPR002035">
    <property type="entry name" value="VWF_A"/>
</dbReference>
<organism evidence="3 4">
    <name type="scientific">Terrabacter terrigena</name>
    <dbReference type="NCBI Taxonomy" id="574718"/>
    <lineage>
        <taxon>Bacteria</taxon>
        <taxon>Bacillati</taxon>
        <taxon>Actinomycetota</taxon>
        <taxon>Actinomycetes</taxon>
        <taxon>Micrococcales</taxon>
        <taxon>Intrasporangiaceae</taxon>
        <taxon>Terrabacter</taxon>
    </lineage>
</organism>
<dbReference type="SMART" id="SM00327">
    <property type="entry name" value="VWA"/>
    <property type="match status" value="1"/>
</dbReference>
<dbReference type="InterPro" id="IPR036465">
    <property type="entry name" value="vWFA_dom_sf"/>
</dbReference>
<evidence type="ECO:0000313" key="3">
    <source>
        <dbReference type="EMBL" id="MFD1053231.1"/>
    </source>
</evidence>
<dbReference type="SUPFAM" id="SSF53300">
    <property type="entry name" value="vWA-like"/>
    <property type="match status" value="1"/>
</dbReference>
<keyword evidence="4" id="KW-1185">Reference proteome</keyword>
<keyword evidence="1" id="KW-1133">Transmembrane helix</keyword>